<name>A0A645IBQ8_9ZZZZ</name>
<accession>A0A645IBQ8</accession>
<dbReference type="Pfam" id="PF12728">
    <property type="entry name" value="HTH_17"/>
    <property type="match status" value="1"/>
</dbReference>
<sequence>MLKEYPDVMNIEQMCSALGISTKTGYQLLKDGQVLCLKIGRSYRIPKAHLLTYLRIGGESN</sequence>
<dbReference type="NCBIfam" id="TIGR01764">
    <property type="entry name" value="excise"/>
    <property type="match status" value="1"/>
</dbReference>
<dbReference type="EMBL" id="VSSQ01111196">
    <property type="protein sequence ID" value="MPN48667.1"/>
    <property type="molecule type" value="Genomic_DNA"/>
</dbReference>
<dbReference type="InterPro" id="IPR010093">
    <property type="entry name" value="SinI_DNA-bd"/>
</dbReference>
<dbReference type="GO" id="GO:0003677">
    <property type="term" value="F:DNA binding"/>
    <property type="evidence" value="ECO:0007669"/>
    <property type="project" value="InterPro"/>
</dbReference>
<reference evidence="2" key="1">
    <citation type="submission" date="2019-08" db="EMBL/GenBank/DDBJ databases">
        <authorList>
            <person name="Kucharzyk K."/>
            <person name="Murdoch R.W."/>
            <person name="Higgins S."/>
            <person name="Loffler F."/>
        </authorList>
    </citation>
    <scope>NUCLEOTIDE SEQUENCE</scope>
</reference>
<proteinExistence type="predicted"/>
<feature type="domain" description="Helix-turn-helix" evidence="1">
    <location>
        <begin position="9"/>
        <end position="55"/>
    </location>
</feature>
<dbReference type="AlphaFoldDB" id="A0A645IBQ8"/>
<gene>
    <name evidence="2" type="ORF">SDC9_196279</name>
</gene>
<comment type="caution">
    <text evidence="2">The sequence shown here is derived from an EMBL/GenBank/DDBJ whole genome shotgun (WGS) entry which is preliminary data.</text>
</comment>
<protein>
    <recommendedName>
        <fullName evidence="1">Helix-turn-helix domain-containing protein</fullName>
    </recommendedName>
</protein>
<organism evidence="2">
    <name type="scientific">bioreactor metagenome</name>
    <dbReference type="NCBI Taxonomy" id="1076179"/>
    <lineage>
        <taxon>unclassified sequences</taxon>
        <taxon>metagenomes</taxon>
        <taxon>ecological metagenomes</taxon>
    </lineage>
</organism>
<evidence type="ECO:0000259" key="1">
    <source>
        <dbReference type="Pfam" id="PF12728"/>
    </source>
</evidence>
<dbReference type="InterPro" id="IPR041657">
    <property type="entry name" value="HTH_17"/>
</dbReference>
<evidence type="ECO:0000313" key="2">
    <source>
        <dbReference type="EMBL" id="MPN48667.1"/>
    </source>
</evidence>